<dbReference type="GO" id="GO:0003677">
    <property type="term" value="F:DNA binding"/>
    <property type="evidence" value="ECO:0007669"/>
    <property type="project" value="UniProtKB-KW"/>
</dbReference>
<evidence type="ECO:0000256" key="8">
    <source>
        <dbReference type="ARBA" id="ARBA00034617"/>
    </source>
</evidence>
<dbReference type="OrthoDB" id="10261556at2759"/>
<evidence type="ECO:0000256" key="2">
    <source>
        <dbReference type="ARBA" id="ARBA00022741"/>
    </source>
</evidence>
<dbReference type="InterPro" id="IPR004589">
    <property type="entry name" value="DNA_helicase_ATP-dep_RecQ"/>
</dbReference>
<dbReference type="InterPro" id="IPR002464">
    <property type="entry name" value="DNA/RNA_helicase_DEAH_CS"/>
</dbReference>
<dbReference type="PROSITE" id="PS51194">
    <property type="entry name" value="HELICASE_CTER"/>
    <property type="match status" value="1"/>
</dbReference>
<dbReference type="GO" id="GO:0016787">
    <property type="term" value="F:hydrolase activity"/>
    <property type="evidence" value="ECO:0007669"/>
    <property type="project" value="UniProtKB-KW"/>
</dbReference>
<gene>
    <name evidence="12" type="ORF">QR98_0026830</name>
</gene>
<keyword evidence="4 10" id="KW-0347">Helicase</keyword>
<dbReference type="PANTHER" id="PTHR13710">
    <property type="entry name" value="DNA HELICASE RECQ FAMILY MEMBER"/>
    <property type="match status" value="1"/>
</dbReference>
<organism evidence="12 13">
    <name type="scientific">Sarcoptes scabiei</name>
    <name type="common">Itch mite</name>
    <name type="synonym">Acarus scabiei</name>
    <dbReference type="NCBI Taxonomy" id="52283"/>
    <lineage>
        <taxon>Eukaryota</taxon>
        <taxon>Metazoa</taxon>
        <taxon>Ecdysozoa</taxon>
        <taxon>Arthropoda</taxon>
        <taxon>Chelicerata</taxon>
        <taxon>Arachnida</taxon>
        <taxon>Acari</taxon>
        <taxon>Acariformes</taxon>
        <taxon>Sarcoptiformes</taxon>
        <taxon>Astigmata</taxon>
        <taxon>Psoroptidia</taxon>
        <taxon>Sarcoptoidea</taxon>
        <taxon>Sarcoptidae</taxon>
        <taxon>Sarcoptinae</taxon>
        <taxon>Sarcoptes</taxon>
    </lineage>
</organism>
<dbReference type="GO" id="GO:0000724">
    <property type="term" value="P:double-strand break repair via homologous recombination"/>
    <property type="evidence" value="ECO:0007669"/>
    <property type="project" value="TreeGrafter"/>
</dbReference>
<accession>A0A132A1M1</accession>
<keyword evidence="5 10" id="KW-0067">ATP-binding</keyword>
<dbReference type="InterPro" id="IPR014001">
    <property type="entry name" value="Helicase_ATP-bd"/>
</dbReference>
<feature type="compositionally biased region" description="Polar residues" evidence="11">
    <location>
        <begin position="427"/>
        <end position="444"/>
    </location>
</feature>
<dbReference type="SMART" id="SM00490">
    <property type="entry name" value="HELICc"/>
    <property type="match status" value="1"/>
</dbReference>
<keyword evidence="6" id="KW-0238">DNA-binding</keyword>
<dbReference type="AlphaFoldDB" id="A0A132A1M1"/>
<dbReference type="Gene3D" id="3.40.50.300">
    <property type="entry name" value="P-loop containing nucleotide triphosphate hydrolases"/>
    <property type="match status" value="2"/>
</dbReference>
<dbReference type="Proteomes" id="UP000616769">
    <property type="component" value="Unassembled WGS sequence"/>
</dbReference>
<sequence length="576" mass="66653">MMKKFGIPCDTFNGQTNQKDKDQIKKELFGTQVTIRLLYITPEMATTSFFETIIDHLYKTKQLSRIVVDEAHCVSQWGHDFRPSYLKLSSIKSRYLSVPWMALTATASSKVMDDILRLLKFRDPIEKFIMSNFRSNLHYDVIFKNSLKNPHDDLKEFIINEIGSKDLKCSFQKIKRGDVFERAEKLSQSSDPNPDDVGIVFCRTREECEEVATILSRSGIKANAYHAGLSASKRKDCQEKWMRGIIKCIIATISFGMGVDKAQVRFVVHWNLPQSLTNYYQESGRGGRDGKLTKCRLYYSIEDRNAIAYLIRQDIENKKLKQKSKQQATSSVDQYDHEITMKNFEKMIQYCENSHKCRHSIMLAEFVGDETIVNKGCSTSCDVCLTPKLVKKRVAEFESMTKKSRFKQNACDDGERYFLPKDEDSYHSSNESRSNQNVEKSSTLDLVRNEFQKRNSKSNNFAKSFKSASSMLNDHHLSIGNQSVRKDIDDETRSMFRDKIRAEIDIHLKQIGSSDLQTSAELVDEIVVNEEQRIYREKSNRMLYRAAVANFLKQLRDSSKTKQMHQTIKNYIEKIS</sequence>
<dbReference type="InterPro" id="IPR032284">
    <property type="entry name" value="RecQ_Zn-bd"/>
</dbReference>
<keyword evidence="3 10" id="KW-0378">Hydrolase</keyword>
<dbReference type="InterPro" id="IPR011545">
    <property type="entry name" value="DEAD/DEAH_box_helicase_dom"/>
</dbReference>
<dbReference type="GO" id="GO:0043138">
    <property type="term" value="F:3'-5' DNA helicase activity"/>
    <property type="evidence" value="ECO:0007669"/>
    <property type="project" value="UniProtKB-EC"/>
</dbReference>
<proteinExistence type="inferred from homology"/>
<dbReference type="EMBL" id="JXLN01007871">
    <property type="protein sequence ID" value="KPM04240.1"/>
    <property type="molecule type" value="Genomic_DNA"/>
</dbReference>
<dbReference type="InterPro" id="IPR027417">
    <property type="entry name" value="P-loop_NTPase"/>
</dbReference>
<evidence type="ECO:0000256" key="3">
    <source>
        <dbReference type="ARBA" id="ARBA00022801"/>
    </source>
</evidence>
<dbReference type="GO" id="GO:0005694">
    <property type="term" value="C:chromosome"/>
    <property type="evidence" value="ECO:0007669"/>
    <property type="project" value="TreeGrafter"/>
</dbReference>
<dbReference type="GO" id="GO:0005737">
    <property type="term" value="C:cytoplasm"/>
    <property type="evidence" value="ECO:0007669"/>
    <property type="project" value="TreeGrafter"/>
</dbReference>
<evidence type="ECO:0000256" key="5">
    <source>
        <dbReference type="ARBA" id="ARBA00022840"/>
    </source>
</evidence>
<comment type="catalytic activity">
    <reaction evidence="9 10">
        <text>ATP + H2O = ADP + phosphate + H(+)</text>
        <dbReference type="Rhea" id="RHEA:13065"/>
        <dbReference type="ChEBI" id="CHEBI:15377"/>
        <dbReference type="ChEBI" id="CHEBI:15378"/>
        <dbReference type="ChEBI" id="CHEBI:30616"/>
        <dbReference type="ChEBI" id="CHEBI:43474"/>
        <dbReference type="ChEBI" id="CHEBI:456216"/>
    </reaction>
</comment>
<comment type="similarity">
    <text evidence="1 10">Belongs to the helicase family. RecQ subfamily.</text>
</comment>
<dbReference type="GO" id="GO:0009378">
    <property type="term" value="F:four-way junction helicase activity"/>
    <property type="evidence" value="ECO:0007669"/>
    <property type="project" value="TreeGrafter"/>
</dbReference>
<dbReference type="GO" id="GO:0005634">
    <property type="term" value="C:nucleus"/>
    <property type="evidence" value="ECO:0007669"/>
    <property type="project" value="UniProtKB-SubCell"/>
</dbReference>
<evidence type="ECO:0000313" key="12">
    <source>
        <dbReference type="EMBL" id="KPM04240.1"/>
    </source>
</evidence>
<dbReference type="PANTHER" id="PTHR13710:SF152">
    <property type="entry name" value="ATP-DEPENDENT DNA HELICASE Q5"/>
    <property type="match status" value="1"/>
</dbReference>
<dbReference type="InterPro" id="IPR001650">
    <property type="entry name" value="Helicase_C-like"/>
</dbReference>
<evidence type="ECO:0000256" key="9">
    <source>
        <dbReference type="ARBA" id="ARBA00049360"/>
    </source>
</evidence>
<evidence type="ECO:0000256" key="6">
    <source>
        <dbReference type="ARBA" id="ARBA00023125"/>
    </source>
</evidence>
<comment type="catalytic activity">
    <reaction evidence="8 10">
        <text>Couples ATP hydrolysis with the unwinding of duplex DNA by translocating in the 3'-5' direction.</text>
        <dbReference type="EC" id="5.6.2.4"/>
    </reaction>
</comment>
<evidence type="ECO:0000256" key="1">
    <source>
        <dbReference type="ARBA" id="ARBA00005446"/>
    </source>
</evidence>
<dbReference type="Pfam" id="PF00271">
    <property type="entry name" value="Helicase_C"/>
    <property type="match status" value="1"/>
</dbReference>
<evidence type="ECO:0000313" key="13">
    <source>
        <dbReference type="Proteomes" id="UP000616769"/>
    </source>
</evidence>
<comment type="caution">
    <text evidence="12">The sequence shown here is derived from an EMBL/GenBank/DDBJ whole genome shotgun (WGS) entry which is preliminary data.</text>
</comment>
<dbReference type="NCBIfam" id="TIGR00614">
    <property type="entry name" value="recQ_fam"/>
    <property type="match status" value="1"/>
</dbReference>
<evidence type="ECO:0000256" key="7">
    <source>
        <dbReference type="ARBA" id="ARBA00023242"/>
    </source>
</evidence>
<keyword evidence="2 10" id="KW-0547">Nucleotide-binding</keyword>
<dbReference type="Pfam" id="PF16124">
    <property type="entry name" value="RecQ_Zn_bind"/>
    <property type="match status" value="1"/>
</dbReference>
<feature type="region of interest" description="Disordered" evidence="11">
    <location>
        <begin position="421"/>
        <end position="445"/>
    </location>
</feature>
<dbReference type="PROSITE" id="PS51192">
    <property type="entry name" value="HELICASE_ATP_BIND_1"/>
    <property type="match status" value="1"/>
</dbReference>
<dbReference type="PROSITE" id="PS00690">
    <property type="entry name" value="DEAH_ATP_HELICASE"/>
    <property type="match status" value="1"/>
</dbReference>
<dbReference type="SUPFAM" id="SSF52540">
    <property type="entry name" value="P-loop containing nucleoside triphosphate hydrolases"/>
    <property type="match status" value="1"/>
</dbReference>
<comment type="subcellular location">
    <subcellularLocation>
        <location evidence="10">Nucleus</location>
    </subcellularLocation>
</comment>
<dbReference type="Pfam" id="PF00270">
    <property type="entry name" value="DEAD"/>
    <property type="match status" value="1"/>
</dbReference>
<dbReference type="VEuPathDB" id="VectorBase:SSCA000675"/>
<protein>
    <recommendedName>
        <fullName evidence="10">ATP-dependent DNA helicase</fullName>
        <ecNumber evidence="10">5.6.2.4</ecNumber>
    </recommendedName>
</protein>
<keyword evidence="7 10" id="KW-0539">Nucleus</keyword>
<evidence type="ECO:0000256" key="10">
    <source>
        <dbReference type="RuleBase" id="RU364117"/>
    </source>
</evidence>
<name>A0A132A1M1_SARSC</name>
<reference evidence="12 13" key="1">
    <citation type="journal article" date="2015" name="Parasit. Vectors">
        <title>Draft genome of the scabies mite.</title>
        <authorList>
            <person name="Rider S.D.Jr."/>
            <person name="Morgan M.S."/>
            <person name="Arlian L.G."/>
        </authorList>
    </citation>
    <scope>NUCLEOTIDE SEQUENCE [LARGE SCALE GENOMIC DNA]</scope>
    <source>
        <strain evidence="12">Arlian Lab</strain>
    </source>
</reference>
<evidence type="ECO:0000256" key="11">
    <source>
        <dbReference type="SAM" id="MobiDB-lite"/>
    </source>
</evidence>
<dbReference type="EC" id="5.6.2.4" evidence="10"/>
<evidence type="ECO:0000256" key="4">
    <source>
        <dbReference type="ARBA" id="ARBA00022806"/>
    </source>
</evidence>
<dbReference type="GO" id="GO:0005524">
    <property type="term" value="F:ATP binding"/>
    <property type="evidence" value="ECO:0007669"/>
    <property type="project" value="UniProtKB-KW"/>
</dbReference>